<dbReference type="GO" id="GO:0050660">
    <property type="term" value="F:flavin adenine dinucleotide binding"/>
    <property type="evidence" value="ECO:0007669"/>
    <property type="project" value="InterPro"/>
</dbReference>
<dbReference type="Pfam" id="PF00732">
    <property type="entry name" value="GMC_oxred_N"/>
    <property type="match status" value="1"/>
</dbReference>
<dbReference type="InterPro" id="IPR012132">
    <property type="entry name" value="GMC_OxRdtase"/>
</dbReference>
<evidence type="ECO:0000259" key="3">
    <source>
        <dbReference type="PROSITE" id="PS00624"/>
    </source>
</evidence>
<name>A0A9W4XJI0_9PLEO</name>
<dbReference type="OrthoDB" id="269227at2759"/>
<dbReference type="SUPFAM" id="SSF54373">
    <property type="entry name" value="FAD-linked reductases, C-terminal domain"/>
    <property type="match status" value="1"/>
</dbReference>
<sequence length="672" mass="72761">MKLSQFLPLSLAATATLGAASPARRPQLAPRQPSPPCNESNTYDYIVTGSGPGGGTIATNLAKAGHSVLLIEAGSDQSDLLATQIMSFVGRGGSAVTWGFFVKHTDDIERTKRYNLLVWRLTTGGYWVGRYPGPPQDPNAEMMGVYYPRGATLGGSAITNAGAFFLPADSDWKIFNKGSQEEIWSAQDIRRILTKVEHNNYLPNGTEGHGFNGWLQTTMGDRDIYADGVPRLNIMRSMANLVGLDPNKLVDYVTSDGNFDGPDRDQTTGMWGLPFHATSNWKRFSPRDIILSTIGQKRTDGTPAFPLTLKLNSLTTKVLFEPGETPKAIGVEYRTGASIYRADARWNSTVANGTQHTAYARKEVIVSGGTFNTPQILQLSGIGPKALLEEYNIPVVADLPGVGRNLQDNYELPIVGRAQTNISIPNNCTFGQPGDPCVEQWRRGEGPYAQAGNNGFGTLIKTSKAIDNERDIFYFNSPGVLRGFTPGGANISLPAQPDPPTTFGWQTVKMHPQNTRGEIKIRSNDPTITPDINFHHFESGADTDVPAIMEAINLARKSMKQTAGPVGPVTAIEPPCPPENVDDEGACSDPEIDRTWIEEQIFGHHPVGTAAVGGDDNELAVLDTRLRVRGVQRLRVVDASAFPRNPGAFPAAATFLLGEKASELVLEDSDSL</sequence>
<dbReference type="Pfam" id="PF05199">
    <property type="entry name" value="GMC_oxred_C"/>
    <property type="match status" value="1"/>
</dbReference>
<dbReference type="SUPFAM" id="SSF51905">
    <property type="entry name" value="FAD/NAD(P)-binding domain"/>
    <property type="match status" value="1"/>
</dbReference>
<dbReference type="PANTHER" id="PTHR11552:SF80">
    <property type="entry name" value="GMC OXIDOREDUCTASE"/>
    <property type="match status" value="1"/>
</dbReference>
<feature type="signal peptide" evidence="2">
    <location>
        <begin position="1"/>
        <end position="20"/>
    </location>
</feature>
<organism evidence="4 5">
    <name type="scientific">Periconia digitata</name>
    <dbReference type="NCBI Taxonomy" id="1303443"/>
    <lineage>
        <taxon>Eukaryota</taxon>
        <taxon>Fungi</taxon>
        <taxon>Dikarya</taxon>
        <taxon>Ascomycota</taxon>
        <taxon>Pezizomycotina</taxon>
        <taxon>Dothideomycetes</taxon>
        <taxon>Pleosporomycetidae</taxon>
        <taxon>Pleosporales</taxon>
        <taxon>Massarineae</taxon>
        <taxon>Periconiaceae</taxon>
        <taxon>Periconia</taxon>
    </lineage>
</organism>
<dbReference type="GO" id="GO:0016614">
    <property type="term" value="F:oxidoreductase activity, acting on CH-OH group of donors"/>
    <property type="evidence" value="ECO:0007669"/>
    <property type="project" value="InterPro"/>
</dbReference>
<dbReference type="AlphaFoldDB" id="A0A9W4XJI0"/>
<dbReference type="Proteomes" id="UP001152607">
    <property type="component" value="Unassembled WGS sequence"/>
</dbReference>
<dbReference type="Gene3D" id="3.30.560.10">
    <property type="entry name" value="Glucose Oxidase, domain 3"/>
    <property type="match status" value="1"/>
</dbReference>
<accession>A0A9W4XJI0</accession>
<reference evidence="4" key="1">
    <citation type="submission" date="2023-01" db="EMBL/GenBank/DDBJ databases">
        <authorList>
            <person name="Van Ghelder C."/>
            <person name="Rancurel C."/>
        </authorList>
    </citation>
    <scope>NUCLEOTIDE SEQUENCE</scope>
    <source>
        <strain evidence="4">CNCM I-4278</strain>
    </source>
</reference>
<dbReference type="InterPro" id="IPR000172">
    <property type="entry name" value="GMC_OxRdtase_N"/>
</dbReference>
<protein>
    <recommendedName>
        <fullName evidence="3">Glucose-methanol-choline oxidoreductase N-terminal domain-containing protein</fullName>
    </recommendedName>
</protein>
<evidence type="ECO:0000313" key="5">
    <source>
        <dbReference type="Proteomes" id="UP001152607"/>
    </source>
</evidence>
<feature type="chain" id="PRO_5040926715" description="Glucose-methanol-choline oxidoreductase N-terminal domain-containing protein" evidence="2">
    <location>
        <begin position="21"/>
        <end position="672"/>
    </location>
</feature>
<comment type="caution">
    <text evidence="4">The sequence shown here is derived from an EMBL/GenBank/DDBJ whole genome shotgun (WGS) entry which is preliminary data.</text>
</comment>
<keyword evidence="5" id="KW-1185">Reference proteome</keyword>
<proteinExistence type="inferred from homology"/>
<dbReference type="PROSITE" id="PS00624">
    <property type="entry name" value="GMC_OXRED_2"/>
    <property type="match status" value="1"/>
</dbReference>
<dbReference type="PIRSF" id="PIRSF000137">
    <property type="entry name" value="Alcohol_oxidase"/>
    <property type="match status" value="1"/>
</dbReference>
<evidence type="ECO:0000313" key="4">
    <source>
        <dbReference type="EMBL" id="CAI6334249.1"/>
    </source>
</evidence>
<dbReference type="EMBL" id="CAOQHR010000004">
    <property type="protein sequence ID" value="CAI6334249.1"/>
    <property type="molecule type" value="Genomic_DNA"/>
</dbReference>
<evidence type="ECO:0000256" key="1">
    <source>
        <dbReference type="ARBA" id="ARBA00010790"/>
    </source>
</evidence>
<feature type="domain" description="Glucose-methanol-choline oxidoreductase N-terminal" evidence="3">
    <location>
        <begin position="369"/>
        <end position="383"/>
    </location>
</feature>
<gene>
    <name evidence="4" type="ORF">PDIGIT_LOCUS7306</name>
</gene>
<dbReference type="InterPro" id="IPR036188">
    <property type="entry name" value="FAD/NAD-bd_sf"/>
</dbReference>
<evidence type="ECO:0000256" key="2">
    <source>
        <dbReference type="SAM" id="SignalP"/>
    </source>
</evidence>
<comment type="similarity">
    <text evidence="1">Belongs to the GMC oxidoreductase family.</text>
</comment>
<dbReference type="InterPro" id="IPR007867">
    <property type="entry name" value="GMC_OxRtase_C"/>
</dbReference>
<keyword evidence="2" id="KW-0732">Signal</keyword>
<dbReference type="PANTHER" id="PTHR11552">
    <property type="entry name" value="GLUCOSE-METHANOL-CHOLINE GMC OXIDOREDUCTASE"/>
    <property type="match status" value="1"/>
</dbReference>
<dbReference type="Gene3D" id="3.50.50.60">
    <property type="entry name" value="FAD/NAD(P)-binding domain"/>
    <property type="match status" value="1"/>
</dbReference>